<comment type="caution">
    <text evidence="1">The sequence shown here is derived from an EMBL/GenBank/DDBJ whole genome shotgun (WGS) entry which is preliminary data.</text>
</comment>
<proteinExistence type="predicted"/>
<dbReference type="Proteomes" id="UP000257109">
    <property type="component" value="Unassembled WGS sequence"/>
</dbReference>
<dbReference type="EMBL" id="QJKJ01009678">
    <property type="protein sequence ID" value="RDX75925.1"/>
    <property type="molecule type" value="Genomic_DNA"/>
</dbReference>
<organism evidence="1 2">
    <name type="scientific">Mucuna pruriens</name>
    <name type="common">Velvet bean</name>
    <name type="synonym">Dolichos pruriens</name>
    <dbReference type="NCBI Taxonomy" id="157652"/>
    <lineage>
        <taxon>Eukaryota</taxon>
        <taxon>Viridiplantae</taxon>
        <taxon>Streptophyta</taxon>
        <taxon>Embryophyta</taxon>
        <taxon>Tracheophyta</taxon>
        <taxon>Spermatophyta</taxon>
        <taxon>Magnoliopsida</taxon>
        <taxon>eudicotyledons</taxon>
        <taxon>Gunneridae</taxon>
        <taxon>Pentapetalae</taxon>
        <taxon>rosids</taxon>
        <taxon>fabids</taxon>
        <taxon>Fabales</taxon>
        <taxon>Fabaceae</taxon>
        <taxon>Papilionoideae</taxon>
        <taxon>50 kb inversion clade</taxon>
        <taxon>NPAAA clade</taxon>
        <taxon>indigoferoid/millettioid clade</taxon>
        <taxon>Phaseoleae</taxon>
        <taxon>Mucuna</taxon>
    </lineage>
</organism>
<gene>
    <name evidence="1" type="ORF">CR513_44143</name>
</gene>
<accession>A0A371FCA0</accession>
<protein>
    <submittedName>
        <fullName evidence="1">Uncharacterized protein</fullName>
    </submittedName>
</protein>
<name>A0A371FCA0_MUCPR</name>
<feature type="non-terminal residue" evidence="1">
    <location>
        <position position="1"/>
    </location>
</feature>
<evidence type="ECO:0000313" key="1">
    <source>
        <dbReference type="EMBL" id="RDX75925.1"/>
    </source>
</evidence>
<keyword evidence="2" id="KW-1185">Reference proteome</keyword>
<evidence type="ECO:0000313" key="2">
    <source>
        <dbReference type="Proteomes" id="UP000257109"/>
    </source>
</evidence>
<sequence length="70" mass="7942">MLSKRLVGNLGSQRSLLLLQMHATTAHVDFHFYMEGTEDPEMMNYGQIVWRPPLSGCNSTYGLCYVVSDM</sequence>
<reference evidence="1" key="1">
    <citation type="submission" date="2018-05" db="EMBL/GenBank/DDBJ databases">
        <title>Draft genome of Mucuna pruriens seed.</title>
        <authorList>
            <person name="Nnadi N.E."/>
            <person name="Vos R."/>
            <person name="Hasami M.H."/>
            <person name="Devisetty U.K."/>
            <person name="Aguiy J.C."/>
        </authorList>
    </citation>
    <scope>NUCLEOTIDE SEQUENCE [LARGE SCALE GENOMIC DNA]</scope>
    <source>
        <strain evidence="1">JCA_2017</strain>
    </source>
</reference>
<dbReference type="AlphaFoldDB" id="A0A371FCA0"/>